<evidence type="ECO:0000256" key="6">
    <source>
        <dbReference type="PROSITE-ProRule" id="PRU00433"/>
    </source>
</evidence>
<dbReference type="SUPFAM" id="SSF46626">
    <property type="entry name" value="Cytochrome c"/>
    <property type="match status" value="3"/>
</dbReference>
<dbReference type="Pfam" id="PF00034">
    <property type="entry name" value="Cytochrom_C"/>
    <property type="match status" value="1"/>
</dbReference>
<dbReference type="GO" id="GO:0009055">
    <property type="term" value="F:electron transfer activity"/>
    <property type="evidence" value="ECO:0007669"/>
    <property type="project" value="InterPro"/>
</dbReference>
<dbReference type="PANTHER" id="PTHR33751:SF9">
    <property type="entry name" value="CYTOCHROME C4"/>
    <property type="match status" value="1"/>
</dbReference>
<comment type="caution">
    <text evidence="9">The sequence shown here is derived from an EMBL/GenBank/DDBJ whole genome shotgun (WGS) entry which is preliminary data.</text>
</comment>
<dbReference type="GO" id="GO:0046872">
    <property type="term" value="F:metal ion binding"/>
    <property type="evidence" value="ECO:0007669"/>
    <property type="project" value="UniProtKB-KW"/>
</dbReference>
<reference evidence="9" key="1">
    <citation type="journal article" date="2014" name="Int. J. Syst. Evol. Microbiol.">
        <title>Complete genome sequence of Corynebacterium casei LMG S-19264T (=DSM 44701T), isolated from a smear-ripened cheese.</title>
        <authorList>
            <consortium name="US DOE Joint Genome Institute (JGI-PGF)"/>
            <person name="Walter F."/>
            <person name="Albersmeier A."/>
            <person name="Kalinowski J."/>
            <person name="Ruckert C."/>
        </authorList>
    </citation>
    <scope>NUCLEOTIDE SEQUENCE</scope>
    <source>
        <strain evidence="9">CCM 7684</strain>
    </source>
</reference>
<dbReference type="EMBL" id="BMCP01000003">
    <property type="protein sequence ID" value="GGE49436.1"/>
    <property type="molecule type" value="Genomic_DNA"/>
</dbReference>
<keyword evidence="7" id="KW-0812">Transmembrane</keyword>
<evidence type="ECO:0000256" key="2">
    <source>
        <dbReference type="ARBA" id="ARBA00022617"/>
    </source>
</evidence>
<sequence length="374" mass="39779">MIDRLSEKLPPLSRLQRLGVSLAIVVGVLVIAGGVFVLSGTYNIAAGRDHLSVTTWLLEVVRDRSIAARTSNIKAPPLDDPDLIELGARHYRDACSFCHGTPGTPKNPVVAQMLPAPPDLTLSPERYTPEELYWIIENGLKYTGMPAWSAEHRGDEVWSAVAFIMDLHRNGPARYAAIAAEVPPASMEGEEGGDLAPLAECVTCHGDGKRPPVSDLVPSLNGQSRSYLARALDEYRGLVRPSGVMAVAADGLSDAQVEALASYYAGLPDVRGSMSPVEGDAAKGREIALSGFRDGNVPACAACHAGAGRAANASLEGLSASYITGQLNLWRNGERADSGHGAIMMPIAKRLTEQQIKDVAAYYQAEAVAQEEAR</sequence>
<evidence type="ECO:0000259" key="8">
    <source>
        <dbReference type="PROSITE" id="PS51007"/>
    </source>
</evidence>
<dbReference type="PROSITE" id="PS51007">
    <property type="entry name" value="CYTC"/>
    <property type="match status" value="2"/>
</dbReference>
<evidence type="ECO:0000313" key="10">
    <source>
        <dbReference type="Proteomes" id="UP000602745"/>
    </source>
</evidence>
<keyword evidence="3 6" id="KW-0479">Metal-binding</keyword>
<evidence type="ECO:0000256" key="1">
    <source>
        <dbReference type="ARBA" id="ARBA00022448"/>
    </source>
</evidence>
<evidence type="ECO:0000313" key="9">
    <source>
        <dbReference type="EMBL" id="GGE49436.1"/>
    </source>
</evidence>
<evidence type="ECO:0000256" key="5">
    <source>
        <dbReference type="ARBA" id="ARBA00023004"/>
    </source>
</evidence>
<keyword evidence="10" id="KW-1185">Reference proteome</keyword>
<gene>
    <name evidence="9" type="primary">cycA</name>
    <name evidence="9" type="ORF">GCM10007276_28230</name>
</gene>
<keyword evidence="7" id="KW-0472">Membrane</keyword>
<feature type="domain" description="Cytochrome c" evidence="8">
    <location>
        <begin position="279"/>
        <end position="367"/>
    </location>
</feature>
<protein>
    <submittedName>
        <fullName evidence="9">Cytochrome c</fullName>
    </submittedName>
</protein>
<dbReference type="InterPro" id="IPR036909">
    <property type="entry name" value="Cyt_c-like_dom_sf"/>
</dbReference>
<dbReference type="PANTHER" id="PTHR33751">
    <property type="entry name" value="CBB3-TYPE CYTOCHROME C OXIDASE SUBUNIT FIXP"/>
    <property type="match status" value="1"/>
</dbReference>
<evidence type="ECO:0000256" key="7">
    <source>
        <dbReference type="SAM" id="Phobius"/>
    </source>
</evidence>
<dbReference type="InterPro" id="IPR050597">
    <property type="entry name" value="Cytochrome_c_Oxidase_Subunit"/>
</dbReference>
<dbReference type="RefSeq" id="WP_188410444.1">
    <property type="nucleotide sequence ID" value="NZ_BMCP01000003.1"/>
</dbReference>
<feature type="transmembrane region" description="Helical" evidence="7">
    <location>
        <begin position="20"/>
        <end position="42"/>
    </location>
</feature>
<name>A0A8J2YKX1_9RHOB</name>
<keyword evidence="1" id="KW-0813">Transport</keyword>
<keyword evidence="4" id="KW-0249">Electron transport</keyword>
<organism evidence="9 10">
    <name type="scientific">Agaricicola taiwanensis</name>
    <dbReference type="NCBI Taxonomy" id="591372"/>
    <lineage>
        <taxon>Bacteria</taxon>
        <taxon>Pseudomonadati</taxon>
        <taxon>Pseudomonadota</taxon>
        <taxon>Alphaproteobacteria</taxon>
        <taxon>Rhodobacterales</taxon>
        <taxon>Paracoccaceae</taxon>
        <taxon>Agaricicola</taxon>
    </lineage>
</organism>
<dbReference type="GO" id="GO:0020037">
    <property type="term" value="F:heme binding"/>
    <property type="evidence" value="ECO:0007669"/>
    <property type="project" value="InterPro"/>
</dbReference>
<dbReference type="AlphaFoldDB" id="A0A8J2YKX1"/>
<evidence type="ECO:0000256" key="3">
    <source>
        <dbReference type="ARBA" id="ARBA00022723"/>
    </source>
</evidence>
<keyword evidence="2 6" id="KW-0349">Heme</keyword>
<dbReference type="InterPro" id="IPR009056">
    <property type="entry name" value="Cyt_c-like_dom"/>
</dbReference>
<dbReference type="Pfam" id="PF13442">
    <property type="entry name" value="Cytochrome_CBB3"/>
    <property type="match status" value="1"/>
</dbReference>
<feature type="domain" description="Cytochrome c" evidence="8">
    <location>
        <begin position="82"/>
        <end position="268"/>
    </location>
</feature>
<accession>A0A8J2YKX1</accession>
<evidence type="ECO:0000256" key="4">
    <source>
        <dbReference type="ARBA" id="ARBA00022982"/>
    </source>
</evidence>
<reference evidence="9" key="2">
    <citation type="submission" date="2020-09" db="EMBL/GenBank/DDBJ databases">
        <authorList>
            <person name="Sun Q."/>
            <person name="Sedlacek I."/>
        </authorList>
    </citation>
    <scope>NUCLEOTIDE SEQUENCE</scope>
    <source>
        <strain evidence="9">CCM 7684</strain>
    </source>
</reference>
<dbReference type="Proteomes" id="UP000602745">
    <property type="component" value="Unassembled WGS sequence"/>
</dbReference>
<proteinExistence type="predicted"/>
<dbReference type="Gene3D" id="1.10.760.10">
    <property type="entry name" value="Cytochrome c-like domain"/>
    <property type="match status" value="3"/>
</dbReference>
<keyword evidence="5 6" id="KW-0408">Iron</keyword>
<keyword evidence="7" id="KW-1133">Transmembrane helix</keyword>